<evidence type="ECO:0000313" key="2">
    <source>
        <dbReference type="Proteomes" id="UP001281761"/>
    </source>
</evidence>
<gene>
    <name evidence="1" type="ORF">BLNAU_19028</name>
</gene>
<proteinExistence type="predicted"/>
<evidence type="ECO:0000313" key="1">
    <source>
        <dbReference type="EMBL" id="KAK2946017.1"/>
    </source>
</evidence>
<dbReference type="Proteomes" id="UP001281761">
    <property type="component" value="Unassembled WGS sequence"/>
</dbReference>
<comment type="caution">
    <text evidence="1">The sequence shown here is derived from an EMBL/GenBank/DDBJ whole genome shotgun (WGS) entry which is preliminary data.</text>
</comment>
<name>A0ABQ9X508_9EUKA</name>
<organism evidence="1 2">
    <name type="scientific">Blattamonas nauphoetae</name>
    <dbReference type="NCBI Taxonomy" id="2049346"/>
    <lineage>
        <taxon>Eukaryota</taxon>
        <taxon>Metamonada</taxon>
        <taxon>Preaxostyla</taxon>
        <taxon>Oxymonadida</taxon>
        <taxon>Blattamonas</taxon>
    </lineage>
</organism>
<sequence length="218" mass="24089">MVPDHHHCHFKEVRLRRRNVSTLARAPLGTRYHCHSYVGKGHRQPNNENEVRLSSFECGVGESEGTHADTCWTRRSSRDTDSRSDNTTSEGIGVRDEVLYPFKTDTTRRGQKMKFKVLYKVTSLKATGRSNSVQVGSVGVQMPVEPVRLTKIEVDDETETSIRLVVTSSGFVTKETYTVEVSGVLTGSESEEAHTRTFTVLASGGTSASSSPLIHSDS</sequence>
<reference evidence="1 2" key="1">
    <citation type="journal article" date="2022" name="bioRxiv">
        <title>Genomics of Preaxostyla Flagellates Illuminates Evolutionary Transitions and the Path Towards Mitochondrial Loss.</title>
        <authorList>
            <person name="Novak L.V.F."/>
            <person name="Treitli S.C."/>
            <person name="Pyrih J."/>
            <person name="Halakuc P."/>
            <person name="Pipaliya S.V."/>
            <person name="Vacek V."/>
            <person name="Brzon O."/>
            <person name="Soukal P."/>
            <person name="Eme L."/>
            <person name="Dacks J.B."/>
            <person name="Karnkowska A."/>
            <person name="Elias M."/>
            <person name="Hampl V."/>
        </authorList>
    </citation>
    <scope>NUCLEOTIDE SEQUENCE [LARGE SCALE GENOMIC DNA]</scope>
    <source>
        <strain evidence="1">NAU3</strain>
        <tissue evidence="1">Gut</tissue>
    </source>
</reference>
<dbReference type="EMBL" id="JARBJD010000240">
    <property type="protein sequence ID" value="KAK2946017.1"/>
    <property type="molecule type" value="Genomic_DNA"/>
</dbReference>
<keyword evidence="2" id="KW-1185">Reference proteome</keyword>
<protein>
    <submittedName>
        <fullName evidence="1">Uncharacterized protein</fullName>
    </submittedName>
</protein>
<accession>A0ABQ9X508</accession>